<sequence>MRDIGGITLRNVRNAGAEIMDLRIGAKLNGNSMIASGSSSQIFHTPAAPSAAVERAKSRC</sequence>
<name>A0A5C2LJ62_KLEPN</name>
<dbReference type="Proteomes" id="UP000325096">
    <property type="component" value="Chromosome"/>
</dbReference>
<evidence type="ECO:0000313" key="1">
    <source>
        <dbReference type="EMBL" id="QEP91593.1"/>
    </source>
</evidence>
<organism evidence="1 2">
    <name type="scientific">Klebsiella pneumoniae</name>
    <dbReference type="NCBI Taxonomy" id="573"/>
    <lineage>
        <taxon>Bacteria</taxon>
        <taxon>Pseudomonadati</taxon>
        <taxon>Pseudomonadota</taxon>
        <taxon>Gammaproteobacteria</taxon>
        <taxon>Enterobacterales</taxon>
        <taxon>Enterobacteriaceae</taxon>
        <taxon>Klebsiella/Raoultella group</taxon>
        <taxon>Klebsiella</taxon>
        <taxon>Klebsiella pneumoniae complex</taxon>
    </lineage>
</organism>
<protein>
    <submittedName>
        <fullName evidence="1">Uncharacterized protein</fullName>
    </submittedName>
</protein>
<dbReference type="AlphaFoldDB" id="A0A5C2LJ62"/>
<proteinExistence type="predicted"/>
<reference evidence="1 2" key="1">
    <citation type="submission" date="2019-08" db="EMBL/GenBank/DDBJ databases">
        <title>Emergence of NDM-5-producing hypervirulent Klebsiella pneumoniae from clinical infections.</title>
        <authorList>
            <person name="Shen Z."/>
            <person name="Zhang H."/>
            <person name="Li M."/>
        </authorList>
    </citation>
    <scope>NUCLEOTIDE SEQUENCE [LARGE SCALE GENOMIC DNA]</scope>
    <source>
        <strain evidence="1 2">RJ18-06</strain>
    </source>
</reference>
<gene>
    <name evidence="1" type="ORF">FZ929_11345</name>
</gene>
<evidence type="ECO:0000313" key="2">
    <source>
        <dbReference type="Proteomes" id="UP000325096"/>
    </source>
</evidence>
<accession>A0A5C2LJ62</accession>
<dbReference type="EMBL" id="CP043669">
    <property type="protein sequence ID" value="QEP91593.1"/>
    <property type="molecule type" value="Genomic_DNA"/>
</dbReference>